<feature type="domain" description="NlpC/P60" evidence="5">
    <location>
        <begin position="1080"/>
        <end position="1211"/>
    </location>
</feature>
<dbReference type="Gene3D" id="1.10.530.10">
    <property type="match status" value="1"/>
</dbReference>
<evidence type="ECO:0000313" key="6">
    <source>
        <dbReference type="EMBL" id="QDD70217.1"/>
    </source>
</evidence>
<dbReference type="InterPro" id="IPR038765">
    <property type="entry name" value="Papain-like_cys_pep_sf"/>
</dbReference>
<dbReference type="PROSITE" id="PS51935">
    <property type="entry name" value="NLPC_P60"/>
    <property type="match status" value="1"/>
</dbReference>
<dbReference type="Proteomes" id="UP000312326">
    <property type="component" value="Chromosome"/>
</dbReference>
<keyword evidence="3" id="KW-0378">Hydrolase</keyword>
<comment type="similarity">
    <text evidence="1">Belongs to the peptidase C40 family.</text>
</comment>
<accession>A0A5B8ECT0</accession>
<sequence>MNGLTNQINKIGKKNSIFDKLGIKKSEMLDAHGNLKSLSTDMAVLYKHIQEHSKGGAEQNGFFKSIFGTSGMNGAMILAKSSKEVEDLTKRTEKAGKTGTYVAKMAERNSATAQMQMARAKQATEAFKMELGAKLLPAINQAGDAMAKFLTTKDGKTFEKEVGNVVSAFANTLVNLIKFVATHKTTVKIISGGLLAGYGAVKTARALSFVGGLYEQYKKLAGLNPKIKELGDTTSQLTGHTSFKNMTKGARATVAVSAVFDAAQIGTDFYKAATAKTATERMKSAGAGIGAILGGAIGGVVGGPLGAQIGVELGQAMGPSAAKSFGKAFSGHAGKYFVYGKSGSKSNGKYNRQAEKYTHDGYYNVSNHRIKGKTPLYEYDDNGYYNTKTHKYTDQRSLAERSWGMSHRLNTQTLAHPHNAWDVITGSGNLIWNSLGHIGDKGFWQRSKQGILNSEKGTWLDWSGAFKPMGNRLRVKKGPNNAVAQWWDDQTKSLRKQFAPLKNTKIDWGPFNLSKWFKPQVHGKAPKKWQLERAGILPKINGKKWASGIVKDAQKGFKDFPKFTRDLGGKSSKWFKSKWHGMTVWGGKTRKNAQNGFKGFEKWSGKLSGDANKWFKSKWKGMKTWASGIHKNVRAGWNGFKKWLGNLGTDAVNLFKKPFEGLSKWVSDHIPKPVKAVLGGIGKGISWAKSKLTGKAHANGGKIIATHGALVGEAGPELAYKPYAKRVRLLGANGPQFTRVHAGEHILNARDTAKVLSGGLGAGTTLKGYASGTDKLKKTSKSVTGDYKAIASKSTKSLKKLARSNKKAFKQVNSDASKQTKQTKTRTVANFNSLHKNVSKLTDKTQKDSVANFKQMRHGIKKQMSAIHDGVISSGKSTAKGFGGAMDKMHKYAHSAMADTTHQLNKGISSIDKVLGQFGGNHSVIKPIKFAKGTDQQGRLTRNTLAMVNDATHGPRQEALVSPDNKLYLPKGQNVQLMLPAGWGVLNGRQTQQVTGKVRHFAKGTGMSHSALRKLADHASADPTKWFKSTYTDSIKQHGSDLNKGTTMLGSNSSSKFGNPWSNAMWSVINNAIGGAGGKGGSRESFLKYAESTFTGVPYQMGAMTKELSDCSGMVAQALRHFDIDIGRTTVAMQSSSGVQYLGKSLSKTLPGDLVIFGHGTGAAGHVGIIKNPRTGTMFNETPPRARVTRIADDKGMGYGYYRVRGLHNASSSSKKSAKPDKRLEQLAKRELGSRAIKWIKDNLGDDFGSLGSFSVGGDLKERARALAGGLKKLDPRATKAGIAAILGNWNFESGGLNPSAVNSSGGASGLGQWLGGRLTNLKAYARRHGTSWKNAGTQLSFAVKGEGSDSAILRSILEGHGSVASLANRFSAEWERGGYNAQHVRGAMQVAKALGFAKGGRPKVGQNVIVGEHGPEIARFDSPVQIYSNEKSRRSLNLGKLPDVQHASSKKHFTGKFAPVININFNGSASDFDSKQARKIAEIVQRELEKVFNSIDEEFC</sequence>
<evidence type="ECO:0000313" key="7">
    <source>
        <dbReference type="Proteomes" id="UP000312326"/>
    </source>
</evidence>
<dbReference type="EMBL" id="CP029754">
    <property type="protein sequence ID" value="QDD70217.1"/>
    <property type="molecule type" value="Genomic_DNA"/>
</dbReference>
<gene>
    <name evidence="6" type="ORF">DM298_04480</name>
</gene>
<evidence type="ECO:0000256" key="3">
    <source>
        <dbReference type="ARBA" id="ARBA00022801"/>
    </source>
</evidence>
<dbReference type="InterPro" id="IPR000064">
    <property type="entry name" value="NLP_P60_dom"/>
</dbReference>
<dbReference type="Pfam" id="PF18013">
    <property type="entry name" value="Phage_lysozyme2"/>
    <property type="match status" value="1"/>
</dbReference>
<proteinExistence type="inferred from homology"/>
<reference evidence="6 7" key="1">
    <citation type="submission" date="2018-06" db="EMBL/GenBank/DDBJ databases">
        <title>Complete genome sequnece of Lactobacillus amylovorus PMRA3.</title>
        <authorList>
            <person name="Nam Y.-D."/>
            <person name="Chung W.-H."/>
            <person name="Park Y.S."/>
            <person name="Kang J."/>
        </authorList>
    </citation>
    <scope>NUCLEOTIDE SEQUENCE [LARGE SCALE GENOMIC DNA]</scope>
    <source>
        <strain evidence="6 7">PMRA3</strain>
    </source>
</reference>
<dbReference type="Gene3D" id="3.90.1720.10">
    <property type="entry name" value="endopeptidase domain like (from Nostoc punctiforme)"/>
    <property type="match status" value="1"/>
</dbReference>
<protein>
    <submittedName>
        <fullName evidence="6">Phage tail tape measure protein</fullName>
    </submittedName>
</protein>
<evidence type="ECO:0000256" key="2">
    <source>
        <dbReference type="ARBA" id="ARBA00022670"/>
    </source>
</evidence>
<evidence type="ECO:0000256" key="1">
    <source>
        <dbReference type="ARBA" id="ARBA00007074"/>
    </source>
</evidence>
<keyword evidence="2" id="KW-0645">Protease</keyword>
<evidence type="ECO:0000256" key="4">
    <source>
        <dbReference type="ARBA" id="ARBA00022807"/>
    </source>
</evidence>
<keyword evidence="4" id="KW-0788">Thiol protease</keyword>
<name>A0A5B8ECT0_LACAM</name>
<dbReference type="InterPro" id="IPR010090">
    <property type="entry name" value="Phage_tape_meas"/>
</dbReference>
<dbReference type="InterPro" id="IPR041219">
    <property type="entry name" value="Phage_lysozyme2"/>
</dbReference>
<dbReference type="GO" id="GO:0008234">
    <property type="term" value="F:cysteine-type peptidase activity"/>
    <property type="evidence" value="ECO:0007669"/>
    <property type="project" value="UniProtKB-KW"/>
</dbReference>
<dbReference type="SUPFAM" id="SSF54001">
    <property type="entry name" value="Cysteine proteinases"/>
    <property type="match status" value="1"/>
</dbReference>
<organism evidence="6 7">
    <name type="scientific">Lactobacillus amylovorus</name>
    <dbReference type="NCBI Taxonomy" id="1604"/>
    <lineage>
        <taxon>Bacteria</taxon>
        <taxon>Bacillati</taxon>
        <taxon>Bacillota</taxon>
        <taxon>Bacilli</taxon>
        <taxon>Lactobacillales</taxon>
        <taxon>Lactobacillaceae</taxon>
        <taxon>Lactobacillus</taxon>
    </lineage>
</organism>
<evidence type="ECO:0000259" key="5">
    <source>
        <dbReference type="PROSITE" id="PS51935"/>
    </source>
</evidence>
<dbReference type="NCBIfam" id="TIGR01760">
    <property type="entry name" value="tape_meas_TP901"/>
    <property type="match status" value="1"/>
</dbReference>
<dbReference type="Pfam" id="PF00877">
    <property type="entry name" value="NLPC_P60"/>
    <property type="match status" value="1"/>
</dbReference>
<dbReference type="GO" id="GO:0006508">
    <property type="term" value="P:proteolysis"/>
    <property type="evidence" value="ECO:0007669"/>
    <property type="project" value="UniProtKB-KW"/>
</dbReference>